<dbReference type="PANTHER" id="PTHR43633:SF1">
    <property type="entry name" value="ALCOHOL DEHYDROGENASE YQHD"/>
    <property type="match status" value="1"/>
</dbReference>
<dbReference type="EMBL" id="HG934468">
    <property type="protein sequence ID" value="CDN31551.1"/>
    <property type="molecule type" value="Genomic_DNA"/>
</dbReference>
<name>A0A060R818_9BACT</name>
<dbReference type="Pfam" id="PF00465">
    <property type="entry name" value="Fe-ADH"/>
    <property type="match status" value="1"/>
</dbReference>
<evidence type="ECO:0000313" key="5">
    <source>
        <dbReference type="EMBL" id="CDN31551.1"/>
    </source>
</evidence>
<dbReference type="HOGENOM" id="CLU_007207_0_4_10"/>
<gene>
    <name evidence="5" type="ORF">BN938_1464</name>
</gene>
<dbReference type="InterPro" id="IPR001670">
    <property type="entry name" value="ADH_Fe/GldA"/>
</dbReference>
<dbReference type="CDD" id="cd08187">
    <property type="entry name" value="BDH"/>
    <property type="match status" value="1"/>
</dbReference>
<dbReference type="AlphaFoldDB" id="A0A060R818"/>
<dbReference type="STRING" id="1433126.BN938_1464"/>
<dbReference type="InterPro" id="IPR044731">
    <property type="entry name" value="BDH-like"/>
</dbReference>
<dbReference type="GO" id="GO:0008106">
    <property type="term" value="F:alcohol dehydrogenase (NADP+) activity"/>
    <property type="evidence" value="ECO:0007669"/>
    <property type="project" value="TreeGrafter"/>
</dbReference>
<evidence type="ECO:0000256" key="1">
    <source>
        <dbReference type="ARBA" id="ARBA00007358"/>
    </source>
</evidence>
<organism evidence="5 6">
    <name type="scientific">Mucinivorans hirudinis</name>
    <dbReference type="NCBI Taxonomy" id="1433126"/>
    <lineage>
        <taxon>Bacteria</taxon>
        <taxon>Pseudomonadati</taxon>
        <taxon>Bacteroidota</taxon>
        <taxon>Bacteroidia</taxon>
        <taxon>Bacteroidales</taxon>
        <taxon>Rikenellaceae</taxon>
        <taxon>Mucinivorans</taxon>
    </lineage>
</organism>
<dbReference type="OrthoDB" id="9801156at2"/>
<dbReference type="InterPro" id="IPR018211">
    <property type="entry name" value="ADH_Fe_CS"/>
</dbReference>
<dbReference type="Gene3D" id="3.40.50.1970">
    <property type="match status" value="1"/>
</dbReference>
<sequence length="383" mass="41959">MQNFTFQNPTKLVFGKGEIARLAKLVPADAKVMMTYGGGSIFKNGIYEQVKEALVNHNVTEFGGIEPNPEYNTLMRCVVECKSKGVDFLLAVGGGSVIDGTKFIATALKWEGDPWEFMIKPGITHSAVPLASVLTLPATGSEMNNGAVVSRRERNEKFAFHNPACFPVFSILDPTAIYSLPAKQVANGIIDTFAHTLEQYLTFDNKALIQDYWAEGILKTLIEIAPKLMENQQDYDTCANFMYAATMGLNGFIAMGVAQDWATHMIGHELTALHGLDHGVTLAIVHPGVMSVMREAKWTKLVQYAERVFGITKGTDLEKIEGAINATEQFYRSLGVATRLGEHNIGEATIAEIVRRFTERGALLGEGGIVTPEKVGEILNRVK</sequence>
<reference evidence="5 6" key="1">
    <citation type="journal article" date="2015" name="Genome Announc.">
        <title>Complete Genome Sequence of the Novel Leech Symbiont Mucinivorans hirudinis M3T.</title>
        <authorList>
            <person name="Nelson M.C."/>
            <person name="Bomar L."/>
            <person name="Graf J."/>
        </authorList>
    </citation>
    <scope>NUCLEOTIDE SEQUENCE [LARGE SCALE GENOMIC DNA]</scope>
    <source>
        <strain evidence="6">M3</strain>
    </source>
</reference>
<dbReference type="Gene3D" id="1.20.1090.10">
    <property type="entry name" value="Dehydroquinate synthase-like - alpha domain"/>
    <property type="match status" value="1"/>
</dbReference>
<keyword evidence="2 5" id="KW-0560">Oxidoreductase</keyword>
<dbReference type="Proteomes" id="UP000027616">
    <property type="component" value="Chromosome I"/>
</dbReference>
<dbReference type="Pfam" id="PF25137">
    <property type="entry name" value="ADH_Fe_C"/>
    <property type="match status" value="1"/>
</dbReference>
<dbReference type="GO" id="GO:0005829">
    <property type="term" value="C:cytosol"/>
    <property type="evidence" value="ECO:0007669"/>
    <property type="project" value="TreeGrafter"/>
</dbReference>
<evidence type="ECO:0000259" key="4">
    <source>
        <dbReference type="Pfam" id="PF25137"/>
    </source>
</evidence>
<dbReference type="SUPFAM" id="SSF56796">
    <property type="entry name" value="Dehydroquinate synthase-like"/>
    <property type="match status" value="1"/>
</dbReference>
<comment type="similarity">
    <text evidence="1">Belongs to the iron-containing alcohol dehydrogenase family.</text>
</comment>
<accession>A0A060R818</accession>
<dbReference type="GO" id="GO:0046872">
    <property type="term" value="F:metal ion binding"/>
    <property type="evidence" value="ECO:0007669"/>
    <property type="project" value="InterPro"/>
</dbReference>
<dbReference type="GO" id="GO:1990362">
    <property type="term" value="F:butanol dehydrogenase (NAD+) activity"/>
    <property type="evidence" value="ECO:0007669"/>
    <property type="project" value="InterPro"/>
</dbReference>
<proteinExistence type="inferred from homology"/>
<evidence type="ECO:0000256" key="2">
    <source>
        <dbReference type="ARBA" id="ARBA00023002"/>
    </source>
</evidence>
<dbReference type="PATRIC" id="fig|1433126.3.peg.1449"/>
<dbReference type="KEGG" id="rbc:BN938_1464"/>
<dbReference type="PROSITE" id="PS00060">
    <property type="entry name" value="ADH_IRON_2"/>
    <property type="match status" value="1"/>
</dbReference>
<evidence type="ECO:0000313" key="6">
    <source>
        <dbReference type="Proteomes" id="UP000027616"/>
    </source>
</evidence>
<evidence type="ECO:0000259" key="3">
    <source>
        <dbReference type="Pfam" id="PF00465"/>
    </source>
</evidence>
<feature type="domain" description="Fe-containing alcohol dehydrogenase-like C-terminal" evidence="4">
    <location>
        <begin position="186"/>
        <end position="378"/>
    </location>
</feature>
<dbReference type="PROSITE" id="PS00913">
    <property type="entry name" value="ADH_IRON_1"/>
    <property type="match status" value="1"/>
</dbReference>
<keyword evidence="6" id="KW-1185">Reference proteome</keyword>
<dbReference type="InterPro" id="IPR056798">
    <property type="entry name" value="ADH_Fe_C"/>
</dbReference>
<protein>
    <submittedName>
        <fullName evidence="5">NADH-dependent butanol dehydrogenase A</fullName>
        <ecNumber evidence="5">1.1.1.-</ecNumber>
    </submittedName>
</protein>
<dbReference type="FunFam" id="3.40.50.1970:FF:000003">
    <property type="entry name" value="Alcohol dehydrogenase, iron-containing"/>
    <property type="match status" value="1"/>
</dbReference>
<feature type="domain" description="Alcohol dehydrogenase iron-type/glycerol dehydrogenase GldA" evidence="3">
    <location>
        <begin position="9"/>
        <end position="174"/>
    </location>
</feature>
<dbReference type="eggNOG" id="COG1979">
    <property type="taxonomic scope" value="Bacteria"/>
</dbReference>
<dbReference type="GO" id="GO:1990002">
    <property type="term" value="F:methylglyoxal reductase (NADPH) (acetol producing) activity"/>
    <property type="evidence" value="ECO:0007669"/>
    <property type="project" value="TreeGrafter"/>
</dbReference>
<dbReference type="EC" id="1.1.1.-" evidence="5"/>
<dbReference type="PANTHER" id="PTHR43633">
    <property type="entry name" value="ALCOHOL DEHYDROGENASE YQHD"/>
    <property type="match status" value="1"/>
</dbReference>